<dbReference type="InterPro" id="IPR025246">
    <property type="entry name" value="IS30-like_HTH"/>
</dbReference>
<protein>
    <submittedName>
        <fullName evidence="2">IS30 family transposase</fullName>
    </submittedName>
</protein>
<proteinExistence type="predicted"/>
<comment type="caution">
    <text evidence="2">The sequence shown here is derived from an EMBL/GenBank/DDBJ whole genome shotgun (WGS) entry which is preliminary data.</text>
</comment>
<feature type="domain" description="Transposase IS30-like HTH" evidence="1">
    <location>
        <begin position="1"/>
        <end position="29"/>
    </location>
</feature>
<dbReference type="Gene3D" id="1.10.10.60">
    <property type="entry name" value="Homeodomain-like"/>
    <property type="match status" value="1"/>
</dbReference>
<reference evidence="2 3" key="1">
    <citation type="submission" date="2024-06" db="EMBL/GenBank/DDBJ databases">
        <title>Genomic Encyclopedia of Type Strains, Phase IV (KMG-IV): sequencing the most valuable type-strain genomes for metagenomic binning, comparative biology and taxonomic classification.</title>
        <authorList>
            <person name="Goeker M."/>
        </authorList>
    </citation>
    <scope>NUCLEOTIDE SEQUENCE [LARGE SCALE GENOMIC DNA]</scope>
    <source>
        <strain evidence="2 3">DSM 29288</strain>
    </source>
</reference>
<evidence type="ECO:0000313" key="2">
    <source>
        <dbReference type="EMBL" id="MET3754545.1"/>
    </source>
</evidence>
<accession>A0ABV2MDM7</accession>
<dbReference type="Pfam" id="PF13936">
    <property type="entry name" value="HTH_38"/>
    <property type="match status" value="1"/>
</dbReference>
<keyword evidence="3" id="KW-1185">Reference proteome</keyword>
<evidence type="ECO:0000259" key="1">
    <source>
        <dbReference type="Pfam" id="PF13936"/>
    </source>
</evidence>
<organism evidence="2 3">
    <name type="scientific">Rhizobium binae</name>
    <dbReference type="NCBI Taxonomy" id="1138190"/>
    <lineage>
        <taxon>Bacteria</taxon>
        <taxon>Pseudomonadati</taxon>
        <taxon>Pseudomonadota</taxon>
        <taxon>Alphaproteobacteria</taxon>
        <taxon>Hyphomicrobiales</taxon>
        <taxon>Rhizobiaceae</taxon>
        <taxon>Rhizobium/Agrobacterium group</taxon>
        <taxon>Rhizobium</taxon>
    </lineage>
</organism>
<dbReference type="EMBL" id="JBEPMY010000004">
    <property type="protein sequence ID" value="MET3754545.1"/>
    <property type="molecule type" value="Genomic_DNA"/>
</dbReference>
<dbReference type="Proteomes" id="UP001549077">
    <property type="component" value="Unassembled WGS sequence"/>
</dbReference>
<sequence length="51" mass="6075">MLDQKFSQSEIARRLGRDRATISREIKRNYWHDQEFPDAEGYWAVTANDMA</sequence>
<name>A0ABV2MDM7_9HYPH</name>
<evidence type="ECO:0000313" key="3">
    <source>
        <dbReference type="Proteomes" id="UP001549077"/>
    </source>
</evidence>
<gene>
    <name evidence="2" type="ORF">ABID08_001902</name>
</gene>